<evidence type="ECO:0000313" key="1">
    <source>
        <dbReference type="EMBL" id="MDN5210720.1"/>
    </source>
</evidence>
<keyword evidence="2" id="KW-1185">Reference proteome</keyword>
<accession>A0ABT8KZ49</accession>
<protein>
    <submittedName>
        <fullName evidence="1">Uncharacterized protein</fullName>
    </submittedName>
</protein>
<dbReference type="EMBL" id="JAUJEB010000001">
    <property type="protein sequence ID" value="MDN5210720.1"/>
    <property type="molecule type" value="Genomic_DNA"/>
</dbReference>
<dbReference type="InterPro" id="IPR013517">
    <property type="entry name" value="FG-GAP"/>
</dbReference>
<dbReference type="RefSeq" id="WP_346756061.1">
    <property type="nucleotide sequence ID" value="NZ_JAUJEB010000001.1"/>
</dbReference>
<comment type="caution">
    <text evidence="1">The sequence shown here is derived from an EMBL/GenBank/DDBJ whole genome shotgun (WGS) entry which is preliminary data.</text>
</comment>
<gene>
    <name evidence="1" type="ORF">QQ020_01635</name>
</gene>
<evidence type="ECO:0000313" key="2">
    <source>
        <dbReference type="Proteomes" id="UP001172083"/>
    </source>
</evidence>
<dbReference type="Pfam" id="PF14312">
    <property type="entry name" value="FG-GAP_2"/>
    <property type="match status" value="1"/>
</dbReference>
<proteinExistence type="predicted"/>
<name>A0ABT8KZ49_9BACT</name>
<sequence length="98" mass="10624">MNNFDGLYGNNGFVGVYTKKTGCGKVTVWEPVGDLIHPETNDMEVDESFPFPTGEHFGRTLSLSNDGAILAIGARGNNDGGENAGHVRISLNKDRILW</sequence>
<organism evidence="1 2">
    <name type="scientific">Agaribacillus aureus</name>
    <dbReference type="NCBI Taxonomy" id="3051825"/>
    <lineage>
        <taxon>Bacteria</taxon>
        <taxon>Pseudomonadati</taxon>
        <taxon>Bacteroidota</taxon>
        <taxon>Cytophagia</taxon>
        <taxon>Cytophagales</taxon>
        <taxon>Splendidivirgaceae</taxon>
        <taxon>Agaribacillus</taxon>
    </lineage>
</organism>
<reference evidence="1" key="1">
    <citation type="submission" date="2023-06" db="EMBL/GenBank/DDBJ databases">
        <title>Genomic of Agaribacillus aureum.</title>
        <authorList>
            <person name="Wang G."/>
        </authorList>
    </citation>
    <scope>NUCLEOTIDE SEQUENCE</scope>
    <source>
        <strain evidence="1">BMA12</strain>
    </source>
</reference>
<dbReference type="Proteomes" id="UP001172083">
    <property type="component" value="Unassembled WGS sequence"/>
</dbReference>